<comment type="caution">
    <text evidence="1">The sequence shown here is derived from an EMBL/GenBank/DDBJ whole genome shotgun (WGS) entry which is preliminary data.</text>
</comment>
<dbReference type="AlphaFoldDB" id="A0ABD1ZHX4"/>
<gene>
    <name evidence="1" type="ORF">R1flu_019172</name>
</gene>
<organism evidence="1 2">
    <name type="scientific">Riccia fluitans</name>
    <dbReference type="NCBI Taxonomy" id="41844"/>
    <lineage>
        <taxon>Eukaryota</taxon>
        <taxon>Viridiplantae</taxon>
        <taxon>Streptophyta</taxon>
        <taxon>Embryophyta</taxon>
        <taxon>Marchantiophyta</taxon>
        <taxon>Marchantiopsida</taxon>
        <taxon>Marchantiidae</taxon>
        <taxon>Marchantiales</taxon>
        <taxon>Ricciaceae</taxon>
        <taxon>Riccia</taxon>
    </lineage>
</organism>
<dbReference type="Proteomes" id="UP001605036">
    <property type="component" value="Unassembled WGS sequence"/>
</dbReference>
<protein>
    <submittedName>
        <fullName evidence="1">Uncharacterized protein</fullName>
    </submittedName>
</protein>
<keyword evidence="2" id="KW-1185">Reference proteome</keyword>
<sequence>MAPRSRKDLKMKTKKVKIPHLKANKKKMEALDLGGLFAVEWSRTYEDLVEELAGHPDQKAAVPKYDYHGKPGAWTSYVWREVYNLPKASPGGYVIMGKFQFIELQLLRLVKGDRRHSKSGVFLEQIEGDSDFVLFCQMLNAVLVPVRL</sequence>
<reference evidence="1 2" key="1">
    <citation type="submission" date="2024-09" db="EMBL/GenBank/DDBJ databases">
        <title>Chromosome-scale assembly of Riccia fluitans.</title>
        <authorList>
            <person name="Paukszto L."/>
            <person name="Sawicki J."/>
            <person name="Karawczyk K."/>
            <person name="Piernik-Szablinska J."/>
            <person name="Szczecinska M."/>
            <person name="Mazdziarz M."/>
        </authorList>
    </citation>
    <scope>NUCLEOTIDE SEQUENCE [LARGE SCALE GENOMIC DNA]</scope>
    <source>
        <strain evidence="1">Rf_01</strain>
        <tissue evidence="1">Aerial parts of the thallus</tissue>
    </source>
</reference>
<dbReference type="EMBL" id="JBHFFA010000001">
    <property type="protein sequence ID" value="KAL2651044.1"/>
    <property type="molecule type" value="Genomic_DNA"/>
</dbReference>
<proteinExistence type="predicted"/>
<evidence type="ECO:0000313" key="2">
    <source>
        <dbReference type="Proteomes" id="UP001605036"/>
    </source>
</evidence>
<evidence type="ECO:0000313" key="1">
    <source>
        <dbReference type="EMBL" id="KAL2651044.1"/>
    </source>
</evidence>
<accession>A0ABD1ZHX4</accession>
<name>A0ABD1ZHX4_9MARC</name>